<evidence type="ECO:0000259" key="1">
    <source>
        <dbReference type="Pfam" id="PF12697"/>
    </source>
</evidence>
<keyword evidence="2" id="KW-0575">Peroxidase</keyword>
<dbReference type="InterPro" id="IPR029058">
    <property type="entry name" value="AB_hydrolase_fold"/>
</dbReference>
<dbReference type="InterPro" id="IPR000073">
    <property type="entry name" value="AB_hydrolase_1"/>
</dbReference>
<evidence type="ECO:0000313" key="2">
    <source>
        <dbReference type="EMBL" id="OCW58823.1"/>
    </source>
</evidence>
<name>A0A1C1YZ58_9HYPH</name>
<dbReference type="InterPro" id="IPR050228">
    <property type="entry name" value="Carboxylesterase_BioH"/>
</dbReference>
<dbReference type="Gene3D" id="3.40.50.1820">
    <property type="entry name" value="alpha/beta hydrolase"/>
    <property type="match status" value="1"/>
</dbReference>
<comment type="caution">
    <text evidence="2">The sequence shown here is derived from an EMBL/GenBank/DDBJ whole genome shotgun (WGS) entry which is preliminary data.</text>
</comment>
<dbReference type="OrthoDB" id="9808398at2"/>
<feature type="domain" description="AB hydrolase-1" evidence="1">
    <location>
        <begin position="34"/>
        <end position="284"/>
    </location>
</feature>
<dbReference type="Pfam" id="PF12697">
    <property type="entry name" value="Abhydrolase_6"/>
    <property type="match status" value="1"/>
</dbReference>
<proteinExistence type="predicted"/>
<organism evidence="2 3">
    <name type="scientific">Hoeflea olei</name>
    <dbReference type="NCBI Taxonomy" id="1480615"/>
    <lineage>
        <taxon>Bacteria</taxon>
        <taxon>Pseudomonadati</taxon>
        <taxon>Pseudomonadota</taxon>
        <taxon>Alphaproteobacteria</taxon>
        <taxon>Hyphomicrobiales</taxon>
        <taxon>Rhizobiaceae</taxon>
        <taxon>Hoeflea</taxon>
    </lineage>
</organism>
<dbReference type="PANTHER" id="PTHR43194:SF2">
    <property type="entry name" value="PEROXISOMAL MEMBRANE PROTEIN LPX1"/>
    <property type="match status" value="1"/>
</dbReference>
<dbReference type="AlphaFoldDB" id="A0A1C1YZ58"/>
<sequence length="302" mass="31518">MTHGKTALAFTGAAGNRLTADRHEPAGAAHGNPVLLLHGGGQTRHAWGGAARRIADAGHAAFTVDQRGHGDSAWVEDGAYAAEDYARDAIAVCREIAQQCGKPPVLVGASLGGISGLLACALGEAGLVAGLVLVDITPHMDADGVARIQGFMAARMREGFATLEEAAEAIAAYLPNRPPRKSLSGLGKNLRKGGDGRYRWHWDPAFIDGPRTINTDAGTIEQRLADAARGLAIPVLLVRGQQSELVTEDAVRAFGEMVPHADFVDVSGAGHMVAGDRNDAFNDAVLGFLAKLEGRARALSAR</sequence>
<dbReference type="Proteomes" id="UP000094795">
    <property type="component" value="Unassembled WGS sequence"/>
</dbReference>
<dbReference type="PANTHER" id="PTHR43194">
    <property type="entry name" value="HYDROLASE ALPHA/BETA FOLD FAMILY"/>
    <property type="match status" value="1"/>
</dbReference>
<protein>
    <submittedName>
        <fullName evidence="2">Peroxidase</fullName>
    </submittedName>
</protein>
<gene>
    <name evidence="2" type="ORF">AWJ14_20775</name>
</gene>
<dbReference type="EMBL" id="LQZT01000003">
    <property type="protein sequence ID" value="OCW58823.1"/>
    <property type="molecule type" value="Genomic_DNA"/>
</dbReference>
<dbReference type="STRING" id="1480615.AWJ14_20775"/>
<keyword evidence="3" id="KW-1185">Reference proteome</keyword>
<reference evidence="2 3" key="1">
    <citation type="submission" date="2015-12" db="EMBL/GenBank/DDBJ databases">
        <authorList>
            <person name="Shamseldin A."/>
            <person name="Moawad H."/>
            <person name="Abd El-Rahim W.M."/>
            <person name="Sadowsky M.J."/>
        </authorList>
    </citation>
    <scope>NUCLEOTIDE SEQUENCE [LARGE SCALE GENOMIC DNA]</scope>
    <source>
        <strain evidence="2 3">JC234</strain>
    </source>
</reference>
<dbReference type="RefSeq" id="WP_066175313.1">
    <property type="nucleotide sequence ID" value="NZ_LQZT01000003.1"/>
</dbReference>
<accession>A0A1C1YZ58</accession>
<dbReference type="SUPFAM" id="SSF53474">
    <property type="entry name" value="alpha/beta-Hydrolases"/>
    <property type="match status" value="1"/>
</dbReference>
<evidence type="ECO:0000313" key="3">
    <source>
        <dbReference type="Proteomes" id="UP000094795"/>
    </source>
</evidence>
<dbReference type="GO" id="GO:0004601">
    <property type="term" value="F:peroxidase activity"/>
    <property type="evidence" value="ECO:0007669"/>
    <property type="project" value="UniProtKB-KW"/>
</dbReference>
<keyword evidence="2" id="KW-0560">Oxidoreductase</keyword>